<evidence type="ECO:0000313" key="3">
    <source>
        <dbReference type="Proteomes" id="UP001314205"/>
    </source>
</evidence>
<keyword evidence="3" id="KW-1185">Reference proteome</keyword>
<organism evidence="2 3">
    <name type="scientific">Parnassius mnemosyne</name>
    <name type="common">clouded apollo</name>
    <dbReference type="NCBI Taxonomy" id="213953"/>
    <lineage>
        <taxon>Eukaryota</taxon>
        <taxon>Metazoa</taxon>
        <taxon>Ecdysozoa</taxon>
        <taxon>Arthropoda</taxon>
        <taxon>Hexapoda</taxon>
        <taxon>Insecta</taxon>
        <taxon>Pterygota</taxon>
        <taxon>Neoptera</taxon>
        <taxon>Endopterygota</taxon>
        <taxon>Lepidoptera</taxon>
        <taxon>Glossata</taxon>
        <taxon>Ditrysia</taxon>
        <taxon>Papilionoidea</taxon>
        <taxon>Papilionidae</taxon>
        <taxon>Parnassiinae</taxon>
        <taxon>Parnassini</taxon>
        <taxon>Parnassius</taxon>
        <taxon>Driopa</taxon>
    </lineage>
</organism>
<name>A0AAV1LNC2_9NEOP</name>
<sequence length="276" mass="31638">MEKPDANGYVNITWPSKNIPHGGIFHTRASEYSTNQQEFLKLLLEESRLTAAQRRKSEYSLRQNEIKETPPVRENVRSFRPRTSCRRSLSAIRASGVFEIDSYKPLNRGEDRDKLKERLASVMAFGEQGLQPSTLPRLVKQPPKLPTNKEMWHDLVTQIRERADWLAEMEMLGEADAHRDMIQDQIAERMRALDALGIDSECSSARSKASGFSVLDTGRRSVRSRDSARKTVCSMRSSSSQGKKTLKDIQQKKGLEENVTEYLRISPLQYTPRRRV</sequence>
<dbReference type="AlphaFoldDB" id="A0AAV1LNC2"/>
<feature type="region of interest" description="Disordered" evidence="1">
    <location>
        <begin position="221"/>
        <end position="251"/>
    </location>
</feature>
<dbReference type="PANTHER" id="PTHR28348:SF1">
    <property type="entry name" value="UPF0193 PROTEIN EVG1"/>
    <property type="match status" value="1"/>
</dbReference>
<dbReference type="Proteomes" id="UP001314205">
    <property type="component" value="Unassembled WGS sequence"/>
</dbReference>
<dbReference type="PANTHER" id="PTHR28348">
    <property type="entry name" value="UPF0193 PROTEIN EVG1"/>
    <property type="match status" value="1"/>
</dbReference>
<evidence type="ECO:0000313" key="2">
    <source>
        <dbReference type="EMBL" id="CAK1595812.1"/>
    </source>
</evidence>
<accession>A0AAV1LNC2</accession>
<protein>
    <submittedName>
        <fullName evidence="2">Uncharacterized protein</fullName>
    </submittedName>
</protein>
<feature type="compositionally biased region" description="Polar residues" evidence="1">
    <location>
        <begin position="234"/>
        <end position="243"/>
    </location>
</feature>
<dbReference type="Pfam" id="PF05250">
    <property type="entry name" value="UPF0193"/>
    <property type="match status" value="1"/>
</dbReference>
<comment type="caution">
    <text evidence="2">The sequence shown here is derived from an EMBL/GenBank/DDBJ whole genome shotgun (WGS) entry which is preliminary data.</text>
</comment>
<dbReference type="EMBL" id="CAVLGL010000093">
    <property type="protein sequence ID" value="CAK1595812.1"/>
    <property type="molecule type" value="Genomic_DNA"/>
</dbReference>
<gene>
    <name evidence="2" type="ORF">PARMNEM_LOCUS15238</name>
</gene>
<reference evidence="2 3" key="1">
    <citation type="submission" date="2023-11" db="EMBL/GenBank/DDBJ databases">
        <authorList>
            <person name="Hedman E."/>
            <person name="Englund M."/>
            <person name="Stromberg M."/>
            <person name="Nyberg Akerstrom W."/>
            <person name="Nylinder S."/>
            <person name="Jareborg N."/>
            <person name="Kallberg Y."/>
            <person name="Kronander E."/>
        </authorList>
    </citation>
    <scope>NUCLEOTIDE SEQUENCE [LARGE SCALE GENOMIC DNA]</scope>
</reference>
<dbReference type="InterPro" id="IPR007914">
    <property type="entry name" value="UPF0193"/>
</dbReference>
<evidence type="ECO:0000256" key="1">
    <source>
        <dbReference type="SAM" id="MobiDB-lite"/>
    </source>
</evidence>
<proteinExistence type="predicted"/>